<accession>A0A060Y1M9</accession>
<gene>
    <name evidence="1" type="ORF">GSONMT00028155001</name>
</gene>
<dbReference type="Proteomes" id="UP000193380">
    <property type="component" value="Unassembled WGS sequence"/>
</dbReference>
<reference evidence="1" key="1">
    <citation type="journal article" date="2014" name="Nat. Commun.">
        <title>The rainbow trout genome provides novel insights into evolution after whole-genome duplication in vertebrates.</title>
        <authorList>
            <person name="Berthelot C."/>
            <person name="Brunet F."/>
            <person name="Chalopin D."/>
            <person name="Juanchich A."/>
            <person name="Bernard M."/>
            <person name="Noel B."/>
            <person name="Bento P."/>
            <person name="Da Silva C."/>
            <person name="Labadie K."/>
            <person name="Alberti A."/>
            <person name="Aury J.M."/>
            <person name="Louis A."/>
            <person name="Dehais P."/>
            <person name="Bardou P."/>
            <person name="Montfort J."/>
            <person name="Klopp C."/>
            <person name="Cabau C."/>
            <person name="Gaspin C."/>
            <person name="Thorgaard G.H."/>
            <person name="Boussaha M."/>
            <person name="Quillet E."/>
            <person name="Guyomard R."/>
            <person name="Galiana D."/>
            <person name="Bobe J."/>
            <person name="Volff J.N."/>
            <person name="Genet C."/>
            <person name="Wincker P."/>
            <person name="Jaillon O."/>
            <person name="Roest Crollius H."/>
            <person name="Guiguen Y."/>
        </authorList>
    </citation>
    <scope>NUCLEOTIDE SEQUENCE [LARGE SCALE GENOMIC DNA]</scope>
</reference>
<protein>
    <recommendedName>
        <fullName evidence="3">Laminin G domain-containing protein</fullName>
    </recommendedName>
</protein>
<dbReference type="PaxDb" id="8022-A0A060Y1M9"/>
<organism evidence="1 2">
    <name type="scientific">Oncorhynchus mykiss</name>
    <name type="common">Rainbow trout</name>
    <name type="synonym">Salmo gairdneri</name>
    <dbReference type="NCBI Taxonomy" id="8022"/>
    <lineage>
        <taxon>Eukaryota</taxon>
        <taxon>Metazoa</taxon>
        <taxon>Chordata</taxon>
        <taxon>Craniata</taxon>
        <taxon>Vertebrata</taxon>
        <taxon>Euteleostomi</taxon>
        <taxon>Actinopterygii</taxon>
        <taxon>Neopterygii</taxon>
        <taxon>Teleostei</taxon>
        <taxon>Protacanthopterygii</taxon>
        <taxon>Salmoniformes</taxon>
        <taxon>Salmonidae</taxon>
        <taxon>Salmoninae</taxon>
        <taxon>Oncorhynchus</taxon>
    </lineage>
</organism>
<dbReference type="EMBL" id="FR906804">
    <property type="protein sequence ID" value="CDQ85422.1"/>
    <property type="molecule type" value="Genomic_DNA"/>
</dbReference>
<dbReference type="AlphaFoldDB" id="A0A060Y1M9"/>
<evidence type="ECO:0008006" key="3">
    <source>
        <dbReference type="Google" id="ProtNLM"/>
    </source>
</evidence>
<dbReference type="STRING" id="8022.A0A060Y1M9"/>
<reference evidence="1" key="2">
    <citation type="submission" date="2014-03" db="EMBL/GenBank/DDBJ databases">
        <authorList>
            <person name="Genoscope - CEA"/>
        </authorList>
    </citation>
    <scope>NUCLEOTIDE SEQUENCE</scope>
</reference>
<sequence>MSLLCLGGMKEIALHTNRQYSGGLVGCVSHFTLSTDYHLSLVEDAADGKNINTCTN</sequence>
<proteinExistence type="predicted"/>
<name>A0A060Y1M9_ONCMY</name>
<evidence type="ECO:0000313" key="1">
    <source>
        <dbReference type="EMBL" id="CDQ85422.1"/>
    </source>
</evidence>
<evidence type="ECO:0000313" key="2">
    <source>
        <dbReference type="Proteomes" id="UP000193380"/>
    </source>
</evidence>